<organism evidence="2 3">
    <name type="scientific">Thioclava marina</name>
    <dbReference type="NCBI Taxonomy" id="1915077"/>
    <lineage>
        <taxon>Bacteria</taxon>
        <taxon>Pseudomonadati</taxon>
        <taxon>Pseudomonadota</taxon>
        <taxon>Alphaproteobacteria</taxon>
        <taxon>Rhodobacterales</taxon>
        <taxon>Paracoccaceae</taxon>
        <taxon>Thioclava</taxon>
    </lineage>
</organism>
<name>A0ABX3MQU0_9RHOB</name>
<evidence type="ECO:0000313" key="3">
    <source>
        <dbReference type="Proteomes" id="UP000242224"/>
    </source>
</evidence>
<dbReference type="Gene3D" id="3.90.550.10">
    <property type="entry name" value="Spore Coat Polysaccharide Biosynthesis Protein SpsA, Chain A"/>
    <property type="match status" value="1"/>
</dbReference>
<feature type="domain" description="Glycosyltransferase 2-like" evidence="1">
    <location>
        <begin position="6"/>
        <end position="137"/>
    </location>
</feature>
<dbReference type="SUPFAM" id="SSF53448">
    <property type="entry name" value="Nucleotide-diphospho-sugar transferases"/>
    <property type="match status" value="1"/>
</dbReference>
<gene>
    <name evidence="2" type="ORF">BMG00_09150</name>
</gene>
<dbReference type="RefSeq" id="WP_078574086.1">
    <property type="nucleotide sequence ID" value="NZ_MPZS01000001.1"/>
</dbReference>
<dbReference type="Proteomes" id="UP000242224">
    <property type="component" value="Unassembled WGS sequence"/>
</dbReference>
<accession>A0ABX3MQU0</accession>
<reference evidence="2 3" key="1">
    <citation type="submission" date="2016-11" db="EMBL/GenBank/DDBJ databases">
        <title>A multilocus sequence analysis scheme for characterization of bacteria in the genus Thioclava.</title>
        <authorList>
            <person name="Liu Y."/>
            <person name="Shao Z."/>
        </authorList>
    </citation>
    <scope>NUCLEOTIDE SEQUENCE [LARGE SCALE GENOMIC DNA]</scope>
    <source>
        <strain evidence="2 3">11.10-0-13</strain>
    </source>
</reference>
<dbReference type="InterPro" id="IPR029044">
    <property type="entry name" value="Nucleotide-diphossugar_trans"/>
</dbReference>
<proteinExistence type="predicted"/>
<evidence type="ECO:0000313" key="2">
    <source>
        <dbReference type="EMBL" id="OOY13902.1"/>
    </source>
</evidence>
<sequence length="304" mass="33957">MARVTILMAVHEPGPELAEQLASFSAQTHRNWHLIESDDSRTASARAALDRFEAEGHSVITVQGPGQGPGPNFQFLLQHTDANARDFIAFSDQDDVWFPEKLERALLALKAEDCPALYCSRSLVTGASLEDPQPSPPRPRPLGFHNALVQNVAAGNTIVLNPAAARLAREAAAEAGPILKFDWWLYQVLSACGAALIHDDRPTLYYRQHGGNAEGENLSAQARVSRLRRFLKGEWRNWTDAQLRALAASRHRFTPENRVLFDRFVRIRQAPLPSRFTQFARLGLYRQSRAGTVAIWFGALFRLI</sequence>
<dbReference type="Pfam" id="PF00535">
    <property type="entry name" value="Glycos_transf_2"/>
    <property type="match status" value="1"/>
</dbReference>
<keyword evidence="3" id="KW-1185">Reference proteome</keyword>
<evidence type="ECO:0000259" key="1">
    <source>
        <dbReference type="Pfam" id="PF00535"/>
    </source>
</evidence>
<comment type="caution">
    <text evidence="2">The sequence shown here is derived from an EMBL/GenBank/DDBJ whole genome shotgun (WGS) entry which is preliminary data.</text>
</comment>
<dbReference type="InterPro" id="IPR001173">
    <property type="entry name" value="Glyco_trans_2-like"/>
</dbReference>
<dbReference type="EMBL" id="MPZS01000001">
    <property type="protein sequence ID" value="OOY13902.1"/>
    <property type="molecule type" value="Genomic_DNA"/>
</dbReference>
<protein>
    <recommendedName>
        <fullName evidence="1">Glycosyltransferase 2-like domain-containing protein</fullName>
    </recommendedName>
</protein>